<dbReference type="AlphaFoldDB" id="A0AAV0YY47"/>
<proteinExistence type="predicted"/>
<feature type="domain" description="Reverse transcriptase zinc-binding" evidence="1">
    <location>
        <begin position="79"/>
        <end position="160"/>
    </location>
</feature>
<dbReference type="InterPro" id="IPR026960">
    <property type="entry name" value="RVT-Znf"/>
</dbReference>
<evidence type="ECO:0000259" key="1">
    <source>
        <dbReference type="Pfam" id="PF13966"/>
    </source>
</evidence>
<gene>
    <name evidence="2" type="ORF">VFH_I431000</name>
</gene>
<dbReference type="EMBL" id="OX451736">
    <property type="protein sequence ID" value="CAI8590213.1"/>
    <property type="molecule type" value="Genomic_DNA"/>
</dbReference>
<protein>
    <recommendedName>
        <fullName evidence="1">Reverse transcriptase zinc-binding domain-containing protein</fullName>
    </recommendedName>
</protein>
<keyword evidence="3" id="KW-1185">Reference proteome</keyword>
<accession>A0AAV0YY47</accession>
<sequence>MIALCEWNKASIRKMLWDLNAKKDKIWITWIHHYYMKGADCNTYQPPNYALCILKAIFKDKVAMMNSVARLDFLNKGWYSTRDVYNMLRGDKPKVSWRRLILGNLARPRAIFVVWMASLRRLPTKDRLNRFGIQTDGVCVYYGKQENFQHLSFECEFVKHI</sequence>
<evidence type="ECO:0000313" key="2">
    <source>
        <dbReference type="EMBL" id="CAI8590213.1"/>
    </source>
</evidence>
<evidence type="ECO:0000313" key="3">
    <source>
        <dbReference type="Proteomes" id="UP001157006"/>
    </source>
</evidence>
<dbReference type="Proteomes" id="UP001157006">
    <property type="component" value="Chromosome 1L"/>
</dbReference>
<name>A0AAV0YY47_VICFA</name>
<organism evidence="2 3">
    <name type="scientific">Vicia faba</name>
    <name type="common">Broad bean</name>
    <name type="synonym">Faba vulgaris</name>
    <dbReference type="NCBI Taxonomy" id="3906"/>
    <lineage>
        <taxon>Eukaryota</taxon>
        <taxon>Viridiplantae</taxon>
        <taxon>Streptophyta</taxon>
        <taxon>Embryophyta</taxon>
        <taxon>Tracheophyta</taxon>
        <taxon>Spermatophyta</taxon>
        <taxon>Magnoliopsida</taxon>
        <taxon>eudicotyledons</taxon>
        <taxon>Gunneridae</taxon>
        <taxon>Pentapetalae</taxon>
        <taxon>rosids</taxon>
        <taxon>fabids</taxon>
        <taxon>Fabales</taxon>
        <taxon>Fabaceae</taxon>
        <taxon>Papilionoideae</taxon>
        <taxon>50 kb inversion clade</taxon>
        <taxon>NPAAA clade</taxon>
        <taxon>Hologalegina</taxon>
        <taxon>IRL clade</taxon>
        <taxon>Fabeae</taxon>
        <taxon>Vicia</taxon>
    </lineage>
</organism>
<dbReference type="Pfam" id="PF13966">
    <property type="entry name" value="zf-RVT"/>
    <property type="match status" value="1"/>
</dbReference>
<reference evidence="2 3" key="1">
    <citation type="submission" date="2023-01" db="EMBL/GenBank/DDBJ databases">
        <authorList>
            <person name="Kreplak J."/>
        </authorList>
    </citation>
    <scope>NUCLEOTIDE SEQUENCE [LARGE SCALE GENOMIC DNA]</scope>
</reference>